<evidence type="ECO:0000313" key="2">
    <source>
        <dbReference type="EMBL" id="AAG13161.2"/>
    </source>
</evidence>
<proteinExistence type="predicted"/>
<keyword evidence="1" id="KW-1133">Transmembrane helix</keyword>
<feature type="transmembrane region" description="Helical" evidence="1">
    <location>
        <begin position="46"/>
        <end position="70"/>
    </location>
</feature>
<feature type="transmembrane region" description="Helical" evidence="1">
    <location>
        <begin position="208"/>
        <end position="228"/>
    </location>
</feature>
<dbReference type="AlphaFoldDB" id="Q9B8X6"/>
<sequence>MVKVYVSLLLVSLLCLITLLSGDIMIFWLFFELGSLSLIPCFMYGGSVSVFDGLLSYIYAISISSSLMLVGVLYSDFFFFFLVGVGVKFCMFPFIGWIYSTFLGAKSWIVCWCISVLMKVVLVSVGCFVCSFYGWILMLCVFLGLLFSGLSFWVNSSNWFIVWCHMTVSSSCLLIYILWLVGVDAFCLILVYYSFWATGVLVYFSKSFCMFSYMLWLISFPLSFSFWYKVIFSYFMVGSSVYVLVVWFIYCFLEQLYLIKWVVSTQVVKSMWCASWLSW</sequence>
<keyword evidence="1" id="KW-0472">Membrane</keyword>
<dbReference type="HOGENOM" id="CLU_999565_0_0_1"/>
<protein>
    <submittedName>
        <fullName evidence="2">NADH dehydrogenase subunit 2</fullName>
    </submittedName>
</protein>
<reference evidence="2" key="1">
    <citation type="journal article" date="2000" name="Mol. Biol. Evol.">
        <title>Phylogenies inferred from mitochondrial gene orders-a cautionary tale from the parasitic flatworms.</title>
        <authorList>
            <person name="Le T.H."/>
            <person name="Blair D."/>
            <person name="Agatsuma T."/>
            <person name="Humair P.F."/>
            <person name="Campbell N.J."/>
            <person name="Iwagami M."/>
            <person name="Littlewood D.T."/>
            <person name="Peacock B."/>
            <person name="Johnston D.A."/>
            <person name="Bartley J."/>
            <person name="Rollinson D."/>
            <person name="Herniou E.A."/>
            <person name="Zarlenga D.S."/>
            <person name="McManus D.P."/>
        </authorList>
    </citation>
    <scope>NUCLEOTIDE SEQUENCE</scope>
    <source>
        <strain evidence="2">NMRI</strain>
    </source>
</reference>
<evidence type="ECO:0000256" key="1">
    <source>
        <dbReference type="SAM" id="Phobius"/>
    </source>
</evidence>
<geneLocation type="mitochondrion" evidence="2"/>
<keyword evidence="1" id="KW-0812">Transmembrane</keyword>
<dbReference type="EMBL" id="AF216698">
    <property type="protein sequence ID" value="AAG13161.2"/>
    <property type="molecule type" value="Genomic_DNA"/>
</dbReference>
<gene>
    <name evidence="2" type="primary">nad2</name>
</gene>
<accession>Q9B8X6</accession>
<feature type="transmembrane region" description="Helical" evidence="1">
    <location>
        <begin position="173"/>
        <end position="196"/>
    </location>
</feature>
<name>Q9B8X6_SCHMA</name>
<feature type="transmembrane region" description="Helical" evidence="1">
    <location>
        <begin position="234"/>
        <end position="253"/>
    </location>
</feature>
<organism evidence="2">
    <name type="scientific">Schistosoma mansoni</name>
    <name type="common">Blood fluke</name>
    <dbReference type="NCBI Taxonomy" id="6183"/>
    <lineage>
        <taxon>Eukaryota</taxon>
        <taxon>Metazoa</taxon>
        <taxon>Spiralia</taxon>
        <taxon>Lophotrochozoa</taxon>
        <taxon>Platyhelminthes</taxon>
        <taxon>Trematoda</taxon>
        <taxon>Digenea</taxon>
        <taxon>Strigeidida</taxon>
        <taxon>Schistosomatoidea</taxon>
        <taxon>Schistosomatidae</taxon>
        <taxon>Schistosoma</taxon>
    </lineage>
</organism>
<keyword evidence="2" id="KW-0496">Mitochondrion</keyword>
<feature type="transmembrane region" description="Helical" evidence="1">
    <location>
        <begin position="105"/>
        <end position="125"/>
    </location>
</feature>
<feature type="transmembrane region" description="Helical" evidence="1">
    <location>
        <begin position="132"/>
        <end position="153"/>
    </location>
</feature>
<dbReference type="KEGG" id="smm:ND2"/>
<feature type="transmembrane region" description="Helical" evidence="1">
    <location>
        <begin position="77"/>
        <end position="99"/>
    </location>
</feature>